<dbReference type="PANTHER" id="PTHR43429">
    <property type="entry name" value="PYRIDINE NUCLEOTIDE-DISULFIDE OXIDOREDUCTASE DOMAIN-CONTAINING"/>
    <property type="match status" value="1"/>
</dbReference>
<accession>A0ABN2W294</accession>
<dbReference type="SUPFAM" id="SSF55424">
    <property type="entry name" value="FAD/NAD-linked reductases, dimerisation (C-terminal) domain"/>
    <property type="match status" value="1"/>
</dbReference>
<protein>
    <submittedName>
        <fullName evidence="9">FAD-dependent oxidoreductase</fullName>
    </submittedName>
</protein>
<dbReference type="InterPro" id="IPR004099">
    <property type="entry name" value="Pyr_nucl-diS_OxRdtase_dimer"/>
</dbReference>
<evidence type="ECO:0000313" key="9">
    <source>
        <dbReference type="EMBL" id="GAA2081687.1"/>
    </source>
</evidence>
<comment type="similarity">
    <text evidence="2">Belongs to the class-III pyridine nucleotide-disulfide oxidoreductase family.</text>
</comment>
<keyword evidence="10" id="KW-1185">Reference proteome</keyword>
<dbReference type="InterPro" id="IPR023753">
    <property type="entry name" value="FAD/NAD-binding_dom"/>
</dbReference>
<dbReference type="EMBL" id="BAAAPY010000008">
    <property type="protein sequence ID" value="GAA2081687.1"/>
    <property type="molecule type" value="Genomic_DNA"/>
</dbReference>
<evidence type="ECO:0000259" key="8">
    <source>
        <dbReference type="Pfam" id="PF07992"/>
    </source>
</evidence>
<organism evidence="9 10">
    <name type="scientific">Aeromicrobium halocynthiae</name>
    <dbReference type="NCBI Taxonomy" id="560557"/>
    <lineage>
        <taxon>Bacteria</taxon>
        <taxon>Bacillati</taxon>
        <taxon>Actinomycetota</taxon>
        <taxon>Actinomycetes</taxon>
        <taxon>Propionibacteriales</taxon>
        <taxon>Nocardioidaceae</taxon>
        <taxon>Aeromicrobium</taxon>
    </lineage>
</organism>
<keyword evidence="3" id="KW-0285">Flavoprotein</keyword>
<evidence type="ECO:0000256" key="6">
    <source>
        <dbReference type="ARBA" id="ARBA00023284"/>
    </source>
</evidence>
<dbReference type="InterPro" id="IPR036188">
    <property type="entry name" value="FAD/NAD-bd_sf"/>
</dbReference>
<dbReference type="SUPFAM" id="SSF51905">
    <property type="entry name" value="FAD/NAD(P)-binding domain"/>
    <property type="match status" value="2"/>
</dbReference>
<evidence type="ECO:0000256" key="3">
    <source>
        <dbReference type="ARBA" id="ARBA00022630"/>
    </source>
</evidence>
<evidence type="ECO:0000256" key="5">
    <source>
        <dbReference type="ARBA" id="ARBA00023002"/>
    </source>
</evidence>
<dbReference type="InterPro" id="IPR050260">
    <property type="entry name" value="FAD-bd_OxRdtase"/>
</dbReference>
<proteinExistence type="inferred from homology"/>
<dbReference type="Proteomes" id="UP001501480">
    <property type="component" value="Unassembled WGS sequence"/>
</dbReference>
<keyword evidence="4" id="KW-0274">FAD</keyword>
<dbReference type="Pfam" id="PF02852">
    <property type="entry name" value="Pyr_redox_dim"/>
    <property type="match status" value="1"/>
</dbReference>
<keyword evidence="6" id="KW-0676">Redox-active center</keyword>
<dbReference type="PRINTS" id="PR00411">
    <property type="entry name" value="PNDRDTASEI"/>
</dbReference>
<comment type="cofactor">
    <cofactor evidence="1">
        <name>FAD</name>
        <dbReference type="ChEBI" id="CHEBI:57692"/>
    </cofactor>
</comment>
<keyword evidence="5" id="KW-0560">Oxidoreductase</keyword>
<dbReference type="PRINTS" id="PR00368">
    <property type="entry name" value="FADPNR"/>
</dbReference>
<dbReference type="Pfam" id="PF07992">
    <property type="entry name" value="Pyr_redox_2"/>
    <property type="match status" value="1"/>
</dbReference>
<evidence type="ECO:0000256" key="1">
    <source>
        <dbReference type="ARBA" id="ARBA00001974"/>
    </source>
</evidence>
<sequence>MAPRVLVIGGDAAGMTAASAVNRLVDDVEVVVLERGTYTSYSACGIPFWIGGEIDSCDDLVARTPEQHRERGIDVRLESTATGVDVDARTVTYTDAAGEHTLAWDRLVVGTGAASVRPDLPGIDATGIHTIKDIDDGHAVLDALDGDVRRAVVVGSGYIGMEMAEAFAGRGLRTTVIERESTPLPIVEDHIGEVIAEAMGRFGVELVTEAEVTGFGTSDGRVTSVQTAEGEHEADIVVVAFGVTPRSSLLPDAQKGMKDGFVTDDQQRLTGLDDVWSAGDCVVTLDRLTGDLVHVPLGTHANKQGLVAGESIAASLGATWSGRTFPGIVQTAITKFCDLEIARTGLGEQQARDAGFDPVVTTIETTTRAGYYPGTESMHGLGIADRSTRRLLGVQVAGGAGSGLRIDAAAMALWNGLTVDELVMTDLSYAPPFSSVWSPIQVVARALTKELAAGTGRPA</sequence>
<evidence type="ECO:0000256" key="4">
    <source>
        <dbReference type="ARBA" id="ARBA00022827"/>
    </source>
</evidence>
<evidence type="ECO:0000256" key="2">
    <source>
        <dbReference type="ARBA" id="ARBA00009130"/>
    </source>
</evidence>
<feature type="domain" description="FAD/NAD(P)-binding" evidence="8">
    <location>
        <begin position="4"/>
        <end position="287"/>
    </location>
</feature>
<name>A0ABN2W294_9ACTN</name>
<dbReference type="RefSeq" id="WP_344328590.1">
    <property type="nucleotide sequence ID" value="NZ_BAAAPY010000008.1"/>
</dbReference>
<comment type="caution">
    <text evidence="9">The sequence shown here is derived from an EMBL/GenBank/DDBJ whole genome shotgun (WGS) entry which is preliminary data.</text>
</comment>
<evidence type="ECO:0000313" key="10">
    <source>
        <dbReference type="Proteomes" id="UP001501480"/>
    </source>
</evidence>
<dbReference type="PANTHER" id="PTHR43429:SF1">
    <property type="entry name" value="NAD(P)H SULFUR OXIDOREDUCTASE (COA-DEPENDENT)"/>
    <property type="match status" value="1"/>
</dbReference>
<dbReference type="InterPro" id="IPR016156">
    <property type="entry name" value="FAD/NAD-linked_Rdtase_dimer_sf"/>
</dbReference>
<evidence type="ECO:0000259" key="7">
    <source>
        <dbReference type="Pfam" id="PF02852"/>
    </source>
</evidence>
<gene>
    <name evidence="9" type="ORF">GCM10009821_22960</name>
</gene>
<reference evidence="9 10" key="1">
    <citation type="journal article" date="2019" name="Int. J. Syst. Evol. Microbiol.">
        <title>The Global Catalogue of Microorganisms (GCM) 10K type strain sequencing project: providing services to taxonomists for standard genome sequencing and annotation.</title>
        <authorList>
            <consortium name="The Broad Institute Genomics Platform"/>
            <consortium name="The Broad Institute Genome Sequencing Center for Infectious Disease"/>
            <person name="Wu L."/>
            <person name="Ma J."/>
        </authorList>
    </citation>
    <scope>NUCLEOTIDE SEQUENCE [LARGE SCALE GENOMIC DNA]</scope>
    <source>
        <strain evidence="9 10">JCM 15749</strain>
    </source>
</reference>
<feature type="domain" description="Pyridine nucleotide-disulphide oxidoreductase dimerisation" evidence="7">
    <location>
        <begin position="332"/>
        <end position="436"/>
    </location>
</feature>
<dbReference type="Gene3D" id="3.50.50.60">
    <property type="entry name" value="FAD/NAD(P)-binding domain"/>
    <property type="match status" value="2"/>
</dbReference>